<reference evidence="2" key="1">
    <citation type="submission" date="2022-08" db="EMBL/GenBank/DDBJ databases">
        <title>Alicyclobacillus dauci DSM2870, complete genome.</title>
        <authorList>
            <person name="Wang Q."/>
            <person name="Cai R."/>
            <person name="Wang Z."/>
        </authorList>
    </citation>
    <scope>NUCLEOTIDE SEQUENCE</scope>
    <source>
        <strain evidence="2">DSM 28700</strain>
    </source>
</reference>
<proteinExistence type="predicted"/>
<dbReference type="PROSITE" id="PS51186">
    <property type="entry name" value="GNAT"/>
    <property type="match status" value="1"/>
</dbReference>
<protein>
    <submittedName>
        <fullName evidence="2">GNAT family N-acetyltransferase</fullName>
    </submittedName>
</protein>
<evidence type="ECO:0000313" key="2">
    <source>
        <dbReference type="EMBL" id="WAH38494.1"/>
    </source>
</evidence>
<dbReference type="RefSeq" id="WP_268046070.1">
    <property type="nucleotide sequence ID" value="NZ_CP104064.1"/>
</dbReference>
<sequence>MVITQATVEDAEEILQLQKRAFRIEAEAYGNFDIIPLVETVDQTIDDFASKLILKAVDDGKIVGSVRGHQQGGTCYVGRLIVDPAVHNRGIGTQLLTALESHFPGCRFELYTGYRSDRNIHLYEKLGYRKYKVVYSDEENIDFVYMEKIGPQVE</sequence>
<keyword evidence="3" id="KW-1185">Reference proteome</keyword>
<dbReference type="InterPro" id="IPR016181">
    <property type="entry name" value="Acyl_CoA_acyltransferase"/>
</dbReference>
<dbReference type="CDD" id="cd04301">
    <property type="entry name" value="NAT_SF"/>
    <property type="match status" value="1"/>
</dbReference>
<accession>A0ABY6Z6H2</accession>
<dbReference type="EMBL" id="CP104064">
    <property type="protein sequence ID" value="WAH38494.1"/>
    <property type="molecule type" value="Genomic_DNA"/>
</dbReference>
<evidence type="ECO:0000313" key="3">
    <source>
        <dbReference type="Proteomes" id="UP001164803"/>
    </source>
</evidence>
<organism evidence="2 3">
    <name type="scientific">Alicyclobacillus dauci</name>
    <dbReference type="NCBI Taxonomy" id="1475485"/>
    <lineage>
        <taxon>Bacteria</taxon>
        <taxon>Bacillati</taxon>
        <taxon>Bacillota</taxon>
        <taxon>Bacilli</taxon>
        <taxon>Bacillales</taxon>
        <taxon>Alicyclobacillaceae</taxon>
        <taxon>Alicyclobacillus</taxon>
    </lineage>
</organism>
<evidence type="ECO:0000259" key="1">
    <source>
        <dbReference type="PROSITE" id="PS51186"/>
    </source>
</evidence>
<dbReference type="SUPFAM" id="SSF55729">
    <property type="entry name" value="Acyl-CoA N-acyltransferases (Nat)"/>
    <property type="match status" value="1"/>
</dbReference>
<dbReference type="InterPro" id="IPR000182">
    <property type="entry name" value="GNAT_dom"/>
</dbReference>
<dbReference type="Proteomes" id="UP001164803">
    <property type="component" value="Chromosome"/>
</dbReference>
<gene>
    <name evidence="2" type="ORF">NZD86_08435</name>
</gene>
<name>A0ABY6Z6H2_9BACL</name>
<dbReference type="Pfam" id="PF00583">
    <property type="entry name" value="Acetyltransf_1"/>
    <property type="match status" value="1"/>
</dbReference>
<dbReference type="Gene3D" id="3.40.630.30">
    <property type="match status" value="1"/>
</dbReference>
<feature type="domain" description="N-acetyltransferase" evidence="1">
    <location>
        <begin position="1"/>
        <end position="151"/>
    </location>
</feature>